<feature type="compositionally biased region" description="Low complexity" evidence="1">
    <location>
        <begin position="661"/>
        <end position="683"/>
    </location>
</feature>
<feature type="compositionally biased region" description="Basic and acidic residues" evidence="1">
    <location>
        <begin position="248"/>
        <end position="260"/>
    </location>
</feature>
<keyword evidence="2" id="KW-1185">Reference proteome</keyword>
<feature type="compositionally biased region" description="Polar residues" evidence="1">
    <location>
        <begin position="727"/>
        <end position="746"/>
    </location>
</feature>
<feature type="compositionally biased region" description="Polar residues" evidence="1">
    <location>
        <begin position="623"/>
        <end position="633"/>
    </location>
</feature>
<feature type="region of interest" description="Disordered" evidence="1">
    <location>
        <begin position="623"/>
        <end position="647"/>
    </location>
</feature>
<feature type="compositionally biased region" description="Low complexity" evidence="1">
    <location>
        <begin position="92"/>
        <end position="112"/>
    </location>
</feature>
<feature type="compositionally biased region" description="Basic and acidic residues" evidence="1">
    <location>
        <begin position="190"/>
        <end position="211"/>
    </location>
</feature>
<feature type="compositionally biased region" description="Low complexity" evidence="1">
    <location>
        <begin position="421"/>
        <end position="433"/>
    </location>
</feature>
<feature type="region of interest" description="Disordered" evidence="1">
    <location>
        <begin position="421"/>
        <end position="511"/>
    </location>
</feature>
<feature type="compositionally biased region" description="Polar residues" evidence="1">
    <location>
        <begin position="487"/>
        <end position="503"/>
    </location>
</feature>
<feature type="compositionally biased region" description="Polar residues" evidence="1">
    <location>
        <begin position="684"/>
        <end position="694"/>
    </location>
</feature>
<reference evidence="3" key="1">
    <citation type="submission" date="2022-11" db="UniProtKB">
        <authorList>
            <consortium name="WormBaseParasite"/>
        </authorList>
    </citation>
    <scope>IDENTIFICATION</scope>
</reference>
<feature type="compositionally biased region" description="Low complexity" evidence="1">
    <location>
        <begin position="1"/>
        <end position="20"/>
    </location>
</feature>
<dbReference type="Proteomes" id="UP000887574">
    <property type="component" value="Unplaced"/>
</dbReference>
<evidence type="ECO:0000313" key="3">
    <source>
        <dbReference type="WBParaSite" id="jg15101"/>
    </source>
</evidence>
<organism evidence="2 3">
    <name type="scientific">Ditylenchus dipsaci</name>
    <dbReference type="NCBI Taxonomy" id="166011"/>
    <lineage>
        <taxon>Eukaryota</taxon>
        <taxon>Metazoa</taxon>
        <taxon>Ecdysozoa</taxon>
        <taxon>Nematoda</taxon>
        <taxon>Chromadorea</taxon>
        <taxon>Rhabditida</taxon>
        <taxon>Tylenchina</taxon>
        <taxon>Tylenchomorpha</taxon>
        <taxon>Sphaerularioidea</taxon>
        <taxon>Anguinidae</taxon>
        <taxon>Anguininae</taxon>
        <taxon>Ditylenchus</taxon>
    </lineage>
</organism>
<feature type="region of interest" description="Disordered" evidence="1">
    <location>
        <begin position="65"/>
        <end position="123"/>
    </location>
</feature>
<evidence type="ECO:0000256" key="1">
    <source>
        <dbReference type="SAM" id="MobiDB-lite"/>
    </source>
</evidence>
<sequence length="981" mass="107242">MKESSVVCLPGPSSSSGPTSSEEELVKTPKYIESPGDEDGDVSKTSAKEFDDSCFKTPLLPVKKTSNYQSKKKQARTNGQLKPCNGGDGGKSVPSLSQLSISGSSQSSSRQQPPKKADDHPELLDEFVSIGKHAFLCPHSRQYIACQFPSLPLKRPSNPEEDLVKEIVIDEFSLLLFASLEDYNLLKMHEEEEKEREDNEQKRKINEENLRLGKVKKKGRKSKVDLEKERKALKKKAKHERRERKRQRQEQKGLKHRDSQHPQLTPQQREERRKEKRERNNQIKQTNGQVKTPKLSKEEKQKLKEEQRRLKKEAKLELKKQKKLALKANSGVAGTSSVHPVAIGDPTEDTSASTSTIGMAAAVALNNHANPSGEMVDWHSITEIKQASCSPAGKRPASTIGIASPQKNGGVILSPTDNLHTSATTTSNTPPATKIRKLSMKSTPPVTTPEDSKPLIGIAGSSDVKKPENYNQHIKSESVNKLEDESNTNSKICTNSQPSTSRPATGAPFGQGQEHLASLQQAFLSNPDFAKNYHQSIASLRAVDASLMGIAAGAAPGGFPSTLLPNSCSNWSYSSNNKGLMQLLQLEPLCHLPNHRQHKPKSRWCCMHVTIANEIARHIEASKNPSSKAGDTKQQQQLNLQQQQQRFSAGAATLNNHNTAAASGAALSKSQLKQQQRLQQQQANNTPSSTAAAKTMQQQFNNHNTAQLQQAGRQRASAAAAPLMFAGNTSKPSSTATTSNTQQPPLNNHKLPPMLANGVPSSLAQLSALGFPLAPPQFGCTSAQAASINAALGQNPAANAQQMALQLAMLSQLGLNLPPGSMLPAPFNLLSQQQQQHQLPSSSSYANPLTSLLNTHNTTNRLLNNHTQQNLHNNNNNQSEATQNALLQAALLQGIQSLENKAAMQQQQQPQPAAATNAIDLMRQQQQLMEQSAVMQQHQQLLERFHANNQNQHVSSLLLQHQQQQQALQNGLLLPTPLIKR</sequence>
<name>A0A915D3V6_9BILA</name>
<accession>A0A915D3V6</accession>
<feature type="compositionally biased region" description="Basic residues" evidence="1">
    <location>
        <begin position="231"/>
        <end position="247"/>
    </location>
</feature>
<feature type="region of interest" description="Disordered" evidence="1">
    <location>
        <begin position="661"/>
        <end position="694"/>
    </location>
</feature>
<feature type="compositionally biased region" description="Basic and acidic residues" evidence="1">
    <location>
        <begin position="295"/>
        <end position="309"/>
    </location>
</feature>
<evidence type="ECO:0000313" key="2">
    <source>
        <dbReference type="Proteomes" id="UP000887574"/>
    </source>
</evidence>
<dbReference type="WBParaSite" id="jg15101">
    <property type="protein sequence ID" value="jg15101"/>
    <property type="gene ID" value="jg15101"/>
</dbReference>
<proteinExistence type="predicted"/>
<feature type="region of interest" description="Disordered" evidence="1">
    <location>
        <begin position="190"/>
        <end position="309"/>
    </location>
</feature>
<feature type="compositionally biased region" description="Low complexity" evidence="1">
    <location>
        <begin position="634"/>
        <end position="647"/>
    </location>
</feature>
<protein>
    <submittedName>
        <fullName evidence="3">Uncharacterized protein</fullName>
    </submittedName>
</protein>
<dbReference type="AlphaFoldDB" id="A0A915D3V6"/>
<feature type="region of interest" description="Disordered" evidence="1">
    <location>
        <begin position="833"/>
        <end position="852"/>
    </location>
</feature>
<feature type="compositionally biased region" description="Basic and acidic residues" evidence="1">
    <location>
        <begin position="463"/>
        <end position="484"/>
    </location>
</feature>
<feature type="compositionally biased region" description="Basic and acidic residues" evidence="1">
    <location>
        <begin position="268"/>
        <end position="281"/>
    </location>
</feature>
<feature type="region of interest" description="Disordered" evidence="1">
    <location>
        <begin position="1"/>
        <end position="48"/>
    </location>
</feature>
<feature type="region of interest" description="Disordered" evidence="1">
    <location>
        <begin position="726"/>
        <end position="750"/>
    </location>
</feature>
<feature type="region of interest" description="Disordered" evidence="1">
    <location>
        <begin position="390"/>
        <end position="409"/>
    </location>
</feature>